<sequence>MRWVSLFCILAALVIYFGQGRQFDLPPWMRDRVEQVIEAQMGALDVEFGGIEVIVNQGWRPRVGLRDVVLRYEDGSIAAQLSDAQASFSMNGLLQGKVQPKSVYVAGVVATLQRSGDSVALSLADGASAVRQAQNLPQLIEQWDLYLDQPGLSALRSIDVEAVTLQYEDLRIGRAWTFDGGFVRLDRTGQEVALSAGFSVLGGGANVGQVDARYRSLIGDTAADFGIAFTDLPSEDIAVQSPALGWLEILRAPISGNLRGRLDSHGVLEPVSASLEIGEGALQPDEAARPVPFDGASSYFTYFPAEQLLQFDGLSISTGWGSGQMEGVASLSGIENGQLKNLVGQLRFSDLQLNPFYLYPDLQSFAGVTTDFKLDLDPFRLTLGEATVTQDATTVHLSGEVWTNADGWAFALDGNADVVTVDQVKTLWPSNTPPKPREWVQKNLHEGVAHDIQVALRSRVGQKPLVSLSLGFQDVRVSYQKFMPDLTGAMGQFSLHDKRLVASATAGQVTADLGGSIDVAGTSFIIPDTSVKGGGPAVVRLAAKGAVTAALSLLNRAPLSVMDKVDLPVDLADGQAQARGTLSLALKEELPIEEIEYHYSGVIRAAKTDKLVPGHVLTADQLNITGAHDFVQITGAGEISGIAATVDWQLPLGQEDATHQANGTIALTPETVEVFNIGLPRGTVSGAGTGSYQLTLSPGLPPDLQLKSDLQGLGLRIRSLGWRKSPAAQGTLEVAATLGAVPRVDQITVSAAGLSAQGRITLRENGGLDQAAFNSVRIGNWLNSSATFTGRGAAAPALALSGGRLDLRTAPFSTDSGSGGGGSSSGDVGPIQFALDRLQVNDSIALHNVRGRVSTQGGLNGEFRGQINGQTAVSGVLVPQNGGLGMRVQSDDAGGVFRSAGVLRHAAEGSFDMTLVPSTRPGYFNGRITANNIYIRQAPAMLALVNAVSLVGLLTELTGQGLLFTEIDARFELGPTHLKLVKSSAVGPSIGLSMDGIYDLENSVLDMRGVLSPIYLVNVVGSVLTRKGEGLIGFNFNLRGAADDPKVSVNPLSGLAPGFLREVFRRQTPLAPGEERPARKSFQERKDEREER</sequence>
<dbReference type="EMBL" id="WIBF01000001">
    <property type="protein sequence ID" value="MQQ06978.1"/>
    <property type="molecule type" value="Genomic_DNA"/>
</dbReference>
<dbReference type="RefSeq" id="WP_153213900.1">
    <property type="nucleotide sequence ID" value="NZ_WIBF01000001.1"/>
</dbReference>
<feature type="compositionally biased region" description="Basic and acidic residues" evidence="1">
    <location>
        <begin position="1073"/>
        <end position="1092"/>
    </location>
</feature>
<protein>
    <submittedName>
        <fullName evidence="2">DUF3971 domain-containing protein</fullName>
    </submittedName>
</protein>
<organism evidence="2 3">
    <name type="scientific">Tritonibacter litoralis</name>
    <dbReference type="NCBI Taxonomy" id="2662264"/>
    <lineage>
        <taxon>Bacteria</taxon>
        <taxon>Pseudomonadati</taxon>
        <taxon>Pseudomonadota</taxon>
        <taxon>Alphaproteobacteria</taxon>
        <taxon>Rhodobacterales</taxon>
        <taxon>Paracoccaceae</taxon>
        <taxon>Tritonibacter</taxon>
    </lineage>
</organism>
<evidence type="ECO:0000313" key="3">
    <source>
        <dbReference type="Proteomes" id="UP000444174"/>
    </source>
</evidence>
<evidence type="ECO:0000313" key="2">
    <source>
        <dbReference type="EMBL" id="MQQ06978.1"/>
    </source>
</evidence>
<comment type="caution">
    <text evidence="2">The sequence shown here is derived from an EMBL/GenBank/DDBJ whole genome shotgun (WGS) entry which is preliminary data.</text>
</comment>
<accession>A0A843YAS0</accession>
<gene>
    <name evidence="2" type="ORF">GFB49_00770</name>
</gene>
<reference evidence="2 3" key="1">
    <citation type="submission" date="2019-10" db="EMBL/GenBank/DDBJ databases">
        <title>Epibacterium sp. nov., isolated from seawater.</title>
        <authorList>
            <person name="Zhang X."/>
            <person name="Li N."/>
        </authorList>
    </citation>
    <scope>NUCLEOTIDE SEQUENCE [LARGE SCALE GENOMIC DNA]</scope>
    <source>
        <strain evidence="2 3">SM1979</strain>
    </source>
</reference>
<dbReference type="AlphaFoldDB" id="A0A843YAS0"/>
<proteinExistence type="predicted"/>
<feature type="region of interest" description="Disordered" evidence="1">
    <location>
        <begin position="1067"/>
        <end position="1092"/>
    </location>
</feature>
<name>A0A843YAS0_9RHOB</name>
<dbReference type="Proteomes" id="UP000444174">
    <property type="component" value="Unassembled WGS sequence"/>
</dbReference>
<evidence type="ECO:0000256" key="1">
    <source>
        <dbReference type="SAM" id="MobiDB-lite"/>
    </source>
</evidence>
<keyword evidence="3" id="KW-1185">Reference proteome</keyword>